<name>A0A7G6YEJ1_9MICO</name>
<evidence type="ECO:0000313" key="1">
    <source>
        <dbReference type="EMBL" id="QNE36906.1"/>
    </source>
</evidence>
<dbReference type="KEGG" id="lse:F1C12_18495"/>
<evidence type="ECO:0008006" key="3">
    <source>
        <dbReference type="Google" id="ProtNLM"/>
    </source>
</evidence>
<accession>A0A7G6YEJ1</accession>
<dbReference type="Proteomes" id="UP000515511">
    <property type="component" value="Chromosome"/>
</dbReference>
<dbReference type="EMBL" id="CP043641">
    <property type="protein sequence ID" value="QNE36906.1"/>
    <property type="molecule type" value="Genomic_DNA"/>
</dbReference>
<dbReference type="RefSeq" id="WP_185276332.1">
    <property type="nucleotide sequence ID" value="NZ_CP043641.1"/>
</dbReference>
<sequence length="260" mass="27823">MSTRTLGVILCDLDSYAVDDIDCVVPGAPAISDNPVGFFENPDSWPGIPVSYAVARGARVEKLVTGDPVAIDAFWRAKERLAHCSLVITDCGFFYYARQSGLPTGNTLTSGLDLLPLAASLTSERIGVLTVSAPLANRLLASDALFPRLTVVGLEDQPGWNGILTDDHAYGNGWDLDTLRAGVEAVLERECAPGGRLEGIGALVLECTLLPEFRRTIAQYHVGADPRHRLVRAQRAGAGVRRRGVVLTPRAGPRRAARPG</sequence>
<dbReference type="AlphaFoldDB" id="A0A7G6YEJ1"/>
<evidence type="ECO:0000313" key="2">
    <source>
        <dbReference type="Proteomes" id="UP000515511"/>
    </source>
</evidence>
<gene>
    <name evidence="1" type="ORF">F1C12_18495</name>
</gene>
<organism evidence="1 2">
    <name type="scientific">Leifsonia shinshuensis</name>
    <dbReference type="NCBI Taxonomy" id="150026"/>
    <lineage>
        <taxon>Bacteria</taxon>
        <taxon>Bacillati</taxon>
        <taxon>Actinomycetota</taxon>
        <taxon>Actinomycetes</taxon>
        <taxon>Micrococcales</taxon>
        <taxon>Microbacteriaceae</taxon>
        <taxon>Leifsonia</taxon>
    </lineage>
</organism>
<protein>
    <recommendedName>
        <fullName evidence="3">Aspartate/glutamate racemase family protein</fullName>
    </recommendedName>
</protein>
<reference evidence="2" key="1">
    <citation type="submission" date="2019-09" db="EMBL/GenBank/DDBJ databases">
        <title>Antimicrobial potential of Antarctic Bacteria.</title>
        <authorList>
            <person name="Benaud N."/>
            <person name="Edwards R.J."/>
            <person name="Ferrari B.C."/>
        </authorList>
    </citation>
    <scope>NUCLEOTIDE SEQUENCE [LARGE SCALE GENOMIC DNA]</scope>
    <source>
        <strain evidence="2">INR9</strain>
    </source>
</reference>
<proteinExistence type="predicted"/>